<dbReference type="PANTHER" id="PTHR43775:SF51">
    <property type="entry name" value="INACTIVE PHENOLPHTHIOCEROL SYNTHESIS POLYKETIDE SYNTHASE TYPE I PKS1-RELATED"/>
    <property type="match status" value="1"/>
</dbReference>
<evidence type="ECO:0000259" key="5">
    <source>
        <dbReference type="PROSITE" id="PS52004"/>
    </source>
</evidence>
<dbReference type="Gene3D" id="3.40.50.720">
    <property type="entry name" value="NAD(P)-binding Rossmann-like Domain"/>
    <property type="match status" value="1"/>
</dbReference>
<dbReference type="SMART" id="SM00825">
    <property type="entry name" value="PKS_KS"/>
    <property type="match status" value="1"/>
</dbReference>
<protein>
    <submittedName>
        <fullName evidence="6">Acyl transferase domain-containing protein</fullName>
    </submittedName>
</protein>
<keyword evidence="7" id="KW-1185">Reference proteome</keyword>
<dbReference type="InterPro" id="IPR036736">
    <property type="entry name" value="ACP-like_sf"/>
</dbReference>
<dbReference type="Pfam" id="PF00550">
    <property type="entry name" value="PP-binding"/>
    <property type="match status" value="1"/>
</dbReference>
<accession>A0ABX5PTN9</accession>
<dbReference type="InterPro" id="IPR016036">
    <property type="entry name" value="Malonyl_transacylase_ACP-bd"/>
</dbReference>
<evidence type="ECO:0000259" key="4">
    <source>
        <dbReference type="PROSITE" id="PS50075"/>
    </source>
</evidence>
<organism evidence="6 7">
    <name type="scientific">Nonlabens dokdonensis</name>
    <dbReference type="NCBI Taxonomy" id="328515"/>
    <lineage>
        <taxon>Bacteria</taxon>
        <taxon>Pseudomonadati</taxon>
        <taxon>Bacteroidota</taxon>
        <taxon>Flavobacteriia</taxon>
        <taxon>Flavobacteriales</taxon>
        <taxon>Flavobacteriaceae</taxon>
        <taxon>Nonlabens</taxon>
    </lineage>
</organism>
<keyword evidence="2" id="KW-0597">Phosphoprotein</keyword>
<dbReference type="InterPro" id="IPR001227">
    <property type="entry name" value="Ac_transferase_dom_sf"/>
</dbReference>
<dbReference type="InterPro" id="IPR032821">
    <property type="entry name" value="PKS_assoc"/>
</dbReference>
<dbReference type="Pfam" id="PF00698">
    <property type="entry name" value="Acyl_transf_1"/>
    <property type="match status" value="1"/>
</dbReference>
<dbReference type="Gene3D" id="3.30.70.250">
    <property type="entry name" value="Malonyl-CoA ACP transacylase, ACP-binding"/>
    <property type="match status" value="1"/>
</dbReference>
<dbReference type="Pfam" id="PF02801">
    <property type="entry name" value="Ketoacyl-synt_C"/>
    <property type="match status" value="1"/>
</dbReference>
<dbReference type="InterPro" id="IPR013968">
    <property type="entry name" value="PKS_KR"/>
</dbReference>
<dbReference type="InterPro" id="IPR014043">
    <property type="entry name" value="Acyl_transferase_dom"/>
</dbReference>
<dbReference type="SUPFAM" id="SSF55048">
    <property type="entry name" value="Probable ACP-binding domain of malonyl-CoA ACP transacylase"/>
    <property type="match status" value="1"/>
</dbReference>
<proteinExistence type="predicted"/>
<dbReference type="InterPro" id="IPR036291">
    <property type="entry name" value="NAD(P)-bd_dom_sf"/>
</dbReference>
<evidence type="ECO:0000256" key="1">
    <source>
        <dbReference type="ARBA" id="ARBA00022450"/>
    </source>
</evidence>
<dbReference type="Pfam" id="PF08659">
    <property type="entry name" value="KR"/>
    <property type="match status" value="1"/>
</dbReference>
<dbReference type="InterPro" id="IPR016035">
    <property type="entry name" value="Acyl_Trfase/lysoPLipase"/>
</dbReference>
<dbReference type="Gene3D" id="3.40.47.10">
    <property type="match status" value="1"/>
</dbReference>
<keyword evidence="3 6" id="KW-0808">Transferase</keyword>
<dbReference type="EMBL" id="QKZR01000010">
    <property type="protein sequence ID" value="PZX36299.1"/>
    <property type="molecule type" value="Genomic_DNA"/>
</dbReference>
<dbReference type="InterPro" id="IPR014031">
    <property type="entry name" value="Ketoacyl_synth_C"/>
</dbReference>
<dbReference type="RefSeq" id="WP_041566819.1">
    <property type="nucleotide sequence ID" value="NZ_QKZR01000010.1"/>
</dbReference>
<dbReference type="Gene3D" id="1.10.1200.10">
    <property type="entry name" value="ACP-like"/>
    <property type="match status" value="1"/>
</dbReference>
<dbReference type="PROSITE" id="PS52004">
    <property type="entry name" value="KS3_2"/>
    <property type="match status" value="1"/>
</dbReference>
<dbReference type="Pfam" id="PF00109">
    <property type="entry name" value="ketoacyl-synt"/>
    <property type="match status" value="1"/>
</dbReference>
<dbReference type="InterPro" id="IPR014030">
    <property type="entry name" value="Ketoacyl_synth_N"/>
</dbReference>
<dbReference type="SUPFAM" id="SSF47336">
    <property type="entry name" value="ACP-like"/>
    <property type="match status" value="1"/>
</dbReference>
<dbReference type="PANTHER" id="PTHR43775">
    <property type="entry name" value="FATTY ACID SYNTHASE"/>
    <property type="match status" value="1"/>
</dbReference>
<name>A0ABX5PTN9_9FLAO</name>
<dbReference type="InterPro" id="IPR009081">
    <property type="entry name" value="PP-bd_ACP"/>
</dbReference>
<evidence type="ECO:0000256" key="2">
    <source>
        <dbReference type="ARBA" id="ARBA00022553"/>
    </source>
</evidence>
<dbReference type="PROSITE" id="PS00012">
    <property type="entry name" value="PHOSPHOPANTETHEINE"/>
    <property type="match status" value="1"/>
</dbReference>
<dbReference type="InterPro" id="IPR020841">
    <property type="entry name" value="PKS_Beta-ketoAc_synthase_dom"/>
</dbReference>
<dbReference type="InterPro" id="IPR006162">
    <property type="entry name" value="Ppantetheine_attach_site"/>
</dbReference>
<dbReference type="InterPro" id="IPR057326">
    <property type="entry name" value="KR_dom"/>
</dbReference>
<evidence type="ECO:0000313" key="6">
    <source>
        <dbReference type="EMBL" id="PZX36299.1"/>
    </source>
</evidence>
<comment type="caution">
    <text evidence="6">The sequence shown here is derived from an EMBL/GenBank/DDBJ whole genome shotgun (WGS) entry which is preliminary data.</text>
</comment>
<keyword evidence="1" id="KW-0596">Phosphopantetheine</keyword>
<dbReference type="Proteomes" id="UP000248584">
    <property type="component" value="Unassembled WGS sequence"/>
</dbReference>
<dbReference type="InterPro" id="IPR050091">
    <property type="entry name" value="PKS_NRPS_Biosynth_Enz"/>
</dbReference>
<feature type="domain" description="Carrier" evidence="4">
    <location>
        <begin position="1392"/>
        <end position="1467"/>
    </location>
</feature>
<dbReference type="Gene3D" id="3.30.70.3290">
    <property type="match status" value="1"/>
</dbReference>
<evidence type="ECO:0000256" key="3">
    <source>
        <dbReference type="ARBA" id="ARBA00022679"/>
    </source>
</evidence>
<reference evidence="6 7" key="1">
    <citation type="submission" date="2018-06" db="EMBL/GenBank/DDBJ databases">
        <title>Genomic Encyclopedia of Archaeal and Bacterial Type Strains, Phase II (KMG-II): from individual species to whole genera.</title>
        <authorList>
            <person name="Goeker M."/>
        </authorList>
    </citation>
    <scope>NUCLEOTIDE SEQUENCE [LARGE SCALE GENOMIC DNA]</scope>
    <source>
        <strain evidence="6 7">DSM 17205</strain>
    </source>
</reference>
<dbReference type="InterPro" id="IPR016039">
    <property type="entry name" value="Thiolase-like"/>
</dbReference>
<dbReference type="SUPFAM" id="SSF52151">
    <property type="entry name" value="FabD/lysophospholipase-like"/>
    <property type="match status" value="1"/>
</dbReference>
<feature type="domain" description="Ketosynthase family 3 (KS3)" evidence="5">
    <location>
        <begin position="7"/>
        <end position="431"/>
    </location>
</feature>
<sequence>MKRNVSKRDIAIIGISGKFPKSTNIHEFWNNLMEEKELSHFYSDNELTELGVSGRMIKMENYIKVDAFIDDTGDFDFAFFGYTPDEAKIMNPQTRLFHQHVWSAIEDAGCNINNYNKKIGVYAGANNDINWSVYSAMNPHKNVDAFYQSKLSNPNYMSSLVAYNLNLRGPCYFSDTACSTSLTASHMACRSLLMNECSMAIAGGVKLFSTKSRGYIHHDGTIMSKDGSCRAFDIDSSGIIGGEGVGVVVMKRLNEAIEDGDNIYAVIKGSAINNDGNRKAGYTMPSVEGQVECIKMAHRIANITADSVTYIEAHGTGTAIGDPIEVEALNKAFNNNLNKNCAIGSVKTNMGHLDEAAGIAGLIKTTMALHKKELPANIHFKKPNPLINFSEGPFYVNNKSKKWQNELDTPLRAGINSFGVGGTNVHMVLEEAPVLESSNLNMKSHSLLYFSAKSDEALERYRNNLLDFLKKSDTVNFADFIYTLQTGRKHLDYRGFIVCKDRNEAIDKLFNEDLVKDKLENDKQIVFMFSGQGSQYLSMGKQLYEEEPTFRNIMDKGFDFLLEHSKEDYRKILFGNSEEDKNKINNTKYTQPLLFLFEYALAKQLMAYGIKPEYMIGHSLGEYAAACISNVFTFEEGLRLISRRADLMSKVPHGSMLSIHQSYDTFDHDILKQTSVAAINSSSSFVVSGTKEIIESHKKKLDKKNITSIILKTSHAFHSEMMNEIVDEYLNELNLVNFSKPSIPFISNVTGNLIEVNEVTSPKYWIKHLLQTVEFHKGINNLLKLNKFVFIEIGPGNTLATLCRQSAKNLKQNHVIVNSVRHIKKNVNDYEHLLSTFGILWNNGIEINWEIYYGNIKRRKLSIPTYPFESYSFPFKVDPYNALNGKGHLITEHKREVSEWFYLPGWKQTFLQETKPLTVKKENYIMFSNADDFSHLLKEKLIKEGKNVIEVIQGNHFKINDSSQIEINTNISEDYDLLEEHLRTTKFEIDVLLYNWSIASNTFINEKNHYDKDIFDSSANVKNILIIVKTLNIVDSETRKKIVYFSSNELNIVNTYNLSTETAASYSLLNVLAQENTNVFSSFIDFDETSVNDNLISSVYKEIIHNESDTKVSYRNNKRWSTSYNNISIENIDELDTNLLSELNVLITGGLGYVGFILAEYLMKTYNATILLTGRKSLSNVSAEALKRLHTLETYGSVAYSKCDVSDFDLLSKEIDQWQNEHGNITGIIHAAGNTDITSYKTIYKTDKASFNNQFDSKGKGILNLYEIFKEQDMKFVRAISSLSTILGGLTYGAYSAANHFMDTFILSRANDLKNWMTINFDGIVSTDDRYINGEELVSVFEKSLFMNVNQILISVRDFDSAIEEINKSIKEENNNDEFKIERPKLSIGYAEAITETEKVLAKMWEGLFGIDSIGINDDFFELGGDSLKGIRTLQSIEKKFDVSLSVQELFTNSTVFKIAKLIDQKKWLSEESTGMNELSI</sequence>
<dbReference type="PROSITE" id="PS50075">
    <property type="entry name" value="CARRIER"/>
    <property type="match status" value="1"/>
</dbReference>
<dbReference type="SMART" id="SM00827">
    <property type="entry name" value="PKS_AT"/>
    <property type="match status" value="1"/>
</dbReference>
<dbReference type="Pfam" id="PF16197">
    <property type="entry name" value="KAsynt_C_assoc"/>
    <property type="match status" value="1"/>
</dbReference>
<dbReference type="SMART" id="SM00822">
    <property type="entry name" value="PKS_KR"/>
    <property type="match status" value="1"/>
</dbReference>
<dbReference type="SUPFAM" id="SSF51735">
    <property type="entry name" value="NAD(P)-binding Rossmann-fold domains"/>
    <property type="match status" value="1"/>
</dbReference>
<dbReference type="GO" id="GO:0016740">
    <property type="term" value="F:transferase activity"/>
    <property type="evidence" value="ECO:0007669"/>
    <property type="project" value="UniProtKB-KW"/>
</dbReference>
<evidence type="ECO:0000313" key="7">
    <source>
        <dbReference type="Proteomes" id="UP000248584"/>
    </source>
</evidence>
<dbReference type="SUPFAM" id="SSF53901">
    <property type="entry name" value="Thiolase-like"/>
    <property type="match status" value="1"/>
</dbReference>
<gene>
    <name evidence="6" type="ORF">LX97_03454</name>
</gene>
<dbReference type="Gene3D" id="3.40.366.10">
    <property type="entry name" value="Malonyl-Coenzyme A Acyl Carrier Protein, domain 2"/>
    <property type="match status" value="1"/>
</dbReference>
<dbReference type="CDD" id="cd00833">
    <property type="entry name" value="PKS"/>
    <property type="match status" value="1"/>
</dbReference>